<proteinExistence type="predicted"/>
<dbReference type="AlphaFoldDB" id="A0A9X2SCK6"/>
<gene>
    <name evidence="1" type="ORF">NQZ67_30030</name>
</gene>
<dbReference type="Proteomes" id="UP001141950">
    <property type="component" value="Unassembled WGS sequence"/>
</dbReference>
<dbReference type="RefSeq" id="WP_257453174.1">
    <property type="nucleotide sequence ID" value="NZ_JANIPJ010000073.1"/>
</dbReference>
<accession>A0A9X2SCK6</accession>
<comment type="caution">
    <text evidence="1">The sequence shown here is derived from an EMBL/GenBank/DDBJ whole genome shotgun (WGS) entry which is preliminary data.</text>
</comment>
<feature type="non-terminal residue" evidence="1">
    <location>
        <position position="68"/>
    </location>
</feature>
<name>A0A9X2SCK6_9BACL</name>
<dbReference type="EMBL" id="JANIPJ010000073">
    <property type="protein sequence ID" value="MCR2808085.1"/>
    <property type="molecule type" value="Genomic_DNA"/>
</dbReference>
<organism evidence="1 2">
    <name type="scientific">Paenibacillus soyae</name>
    <dbReference type="NCBI Taxonomy" id="2969249"/>
    <lineage>
        <taxon>Bacteria</taxon>
        <taxon>Bacillati</taxon>
        <taxon>Bacillota</taxon>
        <taxon>Bacilli</taxon>
        <taxon>Bacillales</taxon>
        <taxon>Paenibacillaceae</taxon>
        <taxon>Paenibacillus</taxon>
    </lineage>
</organism>
<keyword evidence="2" id="KW-1185">Reference proteome</keyword>
<protein>
    <submittedName>
        <fullName evidence="1">Uncharacterized protein</fullName>
    </submittedName>
</protein>
<evidence type="ECO:0000313" key="1">
    <source>
        <dbReference type="EMBL" id="MCR2808085.1"/>
    </source>
</evidence>
<evidence type="ECO:0000313" key="2">
    <source>
        <dbReference type="Proteomes" id="UP001141950"/>
    </source>
</evidence>
<sequence>MRLDKAAHQQKRPFPISSLKEINTSIHNPCCVMQMRWQLGWLRNVIHLAPDPLRIMNMLVSVLVQITL</sequence>
<reference evidence="1" key="1">
    <citation type="submission" date="2022-08" db="EMBL/GenBank/DDBJ databases">
        <title>The genomic sequence of strain Paenibacillus sp. SCIV0701.</title>
        <authorList>
            <person name="Zhao H."/>
        </authorList>
    </citation>
    <scope>NUCLEOTIDE SEQUENCE</scope>
    <source>
        <strain evidence="1">SCIV0701</strain>
    </source>
</reference>